<evidence type="ECO:0000256" key="1">
    <source>
        <dbReference type="SAM" id="Phobius"/>
    </source>
</evidence>
<dbReference type="PANTHER" id="PTHR34989">
    <property type="entry name" value="PROTEIN HDED"/>
    <property type="match status" value="1"/>
</dbReference>
<organism evidence="2 3">
    <name type="scientific">Pleodorina starrii</name>
    <dbReference type="NCBI Taxonomy" id="330485"/>
    <lineage>
        <taxon>Eukaryota</taxon>
        <taxon>Viridiplantae</taxon>
        <taxon>Chlorophyta</taxon>
        <taxon>core chlorophytes</taxon>
        <taxon>Chlorophyceae</taxon>
        <taxon>CS clade</taxon>
        <taxon>Chlamydomonadales</taxon>
        <taxon>Volvocaceae</taxon>
        <taxon>Pleodorina</taxon>
    </lineage>
</organism>
<dbReference type="PANTHER" id="PTHR34989:SF1">
    <property type="entry name" value="PROTEIN HDED"/>
    <property type="match status" value="1"/>
</dbReference>
<keyword evidence="1" id="KW-0812">Transmembrane</keyword>
<feature type="transmembrane region" description="Helical" evidence="1">
    <location>
        <begin position="99"/>
        <end position="119"/>
    </location>
</feature>
<dbReference type="EMBL" id="BRXU01000069">
    <property type="protein sequence ID" value="GLC62765.1"/>
    <property type="molecule type" value="Genomic_DNA"/>
</dbReference>
<feature type="transmembrane region" description="Helical" evidence="1">
    <location>
        <begin position="131"/>
        <end position="152"/>
    </location>
</feature>
<feature type="transmembrane region" description="Helical" evidence="1">
    <location>
        <begin position="12"/>
        <end position="31"/>
    </location>
</feature>
<dbReference type="Pfam" id="PF03729">
    <property type="entry name" value="DUF308"/>
    <property type="match status" value="2"/>
</dbReference>
<gene>
    <name evidence="2" type="primary">PLESTB003910</name>
    <name evidence="2" type="ORF">PLESTB_001936500</name>
</gene>
<keyword evidence="1" id="KW-1133">Transmembrane helix</keyword>
<feature type="transmembrane region" description="Helical" evidence="1">
    <location>
        <begin position="158"/>
        <end position="180"/>
    </location>
</feature>
<reference evidence="2 3" key="1">
    <citation type="journal article" date="2023" name="Commun. Biol.">
        <title>Reorganization of the ancestral sex-determining regions during the evolution of trioecy in Pleodorina starrii.</title>
        <authorList>
            <person name="Takahashi K."/>
            <person name="Suzuki S."/>
            <person name="Kawai-Toyooka H."/>
            <person name="Yamamoto K."/>
            <person name="Hamaji T."/>
            <person name="Ootsuki R."/>
            <person name="Yamaguchi H."/>
            <person name="Kawachi M."/>
            <person name="Higashiyama T."/>
            <person name="Nozaki H."/>
        </authorList>
    </citation>
    <scope>NUCLEOTIDE SEQUENCE [LARGE SCALE GENOMIC DNA]</scope>
    <source>
        <strain evidence="2 3">NIES-4479</strain>
    </source>
</reference>
<evidence type="ECO:0000313" key="2">
    <source>
        <dbReference type="EMBL" id="GLC62765.1"/>
    </source>
</evidence>
<feature type="transmembrane region" description="Helical" evidence="1">
    <location>
        <begin position="71"/>
        <end position="93"/>
    </location>
</feature>
<feature type="transmembrane region" description="Helical" evidence="1">
    <location>
        <begin position="200"/>
        <end position="218"/>
    </location>
</feature>
<keyword evidence="3" id="KW-1185">Reference proteome</keyword>
<dbReference type="InterPro" id="IPR005325">
    <property type="entry name" value="DUF308_memb"/>
</dbReference>
<keyword evidence="1" id="KW-0472">Membrane</keyword>
<dbReference type="AlphaFoldDB" id="A0A9W6C3J4"/>
<dbReference type="Proteomes" id="UP001165080">
    <property type="component" value="Unassembled WGS sequence"/>
</dbReference>
<dbReference type="GO" id="GO:0005886">
    <property type="term" value="C:plasma membrane"/>
    <property type="evidence" value="ECO:0007669"/>
    <property type="project" value="TreeGrafter"/>
</dbReference>
<evidence type="ECO:0000313" key="3">
    <source>
        <dbReference type="Proteomes" id="UP001165080"/>
    </source>
</evidence>
<comment type="caution">
    <text evidence="2">The sequence shown here is derived from an EMBL/GenBank/DDBJ whole genome shotgun (WGS) entry which is preliminary data.</text>
</comment>
<accession>A0A9W6C3J4</accession>
<proteinExistence type="predicted"/>
<protein>
    <submittedName>
        <fullName evidence="2">Uncharacterized protein</fullName>
    </submittedName>
</protein>
<dbReference type="InterPro" id="IPR052712">
    <property type="entry name" value="Acid_resist_chaperone_HdeD"/>
</dbReference>
<sequence length="365" mass="39973">MQDMLCSLSGNWWLFVLRGVLALVIAVLAFLMPAESLLALTLVFGAFAFADGVFGLVAAVRNIRGGDRWGWLMFSGILGIATGVVVVFSPFVATLVLATFLWASIAFWSVFSGALEIAAAIRLRKEIEGEIWLILSGLLSVVLGVVVTWMLLTRPVESFLALGWLIGFYAAVFGVMMILLGLRLRKADRSDDTLPFAQEMTLIFLGAVVTIILTAALLNRQTDLELRKEGRVIILQQQCDIYMACIEKVAEIVETARHDAKLIDELRVLSHKLAVVASAGVVSSFEQVLESLQSGFADGTLSDGDGERVMNAVADLTIAMRSDVLHAAAFPSQNTERAVRLNSRRMEKLDDLERHLLVSTDTREN</sequence>
<feature type="transmembrane region" description="Helical" evidence="1">
    <location>
        <begin position="37"/>
        <end position="59"/>
    </location>
</feature>
<name>A0A9W6C3J4_9CHLO</name>